<dbReference type="InterPro" id="IPR017938">
    <property type="entry name" value="Riboflavin_synthase-like_b-brl"/>
</dbReference>
<dbReference type="InterPro" id="IPR013113">
    <property type="entry name" value="SIP_FAD-bd"/>
</dbReference>
<evidence type="ECO:0000256" key="1">
    <source>
        <dbReference type="ARBA" id="ARBA00035644"/>
    </source>
</evidence>
<dbReference type="CDD" id="cd06193">
    <property type="entry name" value="siderophore_interacting"/>
    <property type="match status" value="1"/>
</dbReference>
<comment type="similarity">
    <text evidence="1">Belongs to the SIP oxidoreductase family.</text>
</comment>
<evidence type="ECO:0000313" key="4">
    <source>
        <dbReference type="Proteomes" id="UP000019678"/>
    </source>
</evidence>
<dbReference type="RefSeq" id="WP_044246882.1">
    <property type="nucleotide sequence ID" value="NZ_ASRX01000053.1"/>
</dbReference>
<keyword evidence="4" id="KW-1185">Reference proteome</keyword>
<dbReference type="Proteomes" id="UP000019678">
    <property type="component" value="Unassembled WGS sequence"/>
</dbReference>
<dbReference type="AlphaFoldDB" id="A0A017T136"/>
<dbReference type="STRING" id="1192034.CAP_6361"/>
<reference evidence="3 4" key="1">
    <citation type="submission" date="2013-05" db="EMBL/GenBank/DDBJ databases">
        <title>Genome assembly of Chondromyces apiculatus DSM 436.</title>
        <authorList>
            <person name="Sharma G."/>
            <person name="Khatri I."/>
            <person name="Kaur C."/>
            <person name="Mayilraj S."/>
            <person name="Subramanian S."/>
        </authorList>
    </citation>
    <scope>NUCLEOTIDE SEQUENCE [LARGE SCALE GENOMIC DNA]</scope>
    <source>
        <strain evidence="3 4">DSM 436</strain>
    </source>
</reference>
<sequence length="243" mass="26597">MPEVPAVLANVMEPWFARSANVTAVEDLAPRLKRVRFEGSALRGVRFHAGQEVEFRVSETAFRHYTPSAFDGTQGALEVLFFLHGHGPGSTWASGLREGTRANVLGPGGRFTLDPFAATHVLLGDETSLGLFSAMGRSLPPGSRAVGAVEVEPGCERWPALAGSLLDGAPRRAGKRGEALRRWVEEHPAWLDKRRAHNGDTVFYLAGHAGTLVELRRWLVEERGIPRRAVRSKAYWADGKRGL</sequence>
<comment type="caution">
    <text evidence="3">The sequence shown here is derived from an EMBL/GenBank/DDBJ whole genome shotgun (WGS) entry which is preliminary data.</text>
</comment>
<dbReference type="eggNOG" id="COG2375">
    <property type="taxonomic scope" value="Bacteria"/>
</dbReference>
<feature type="domain" description="FAD-binding FR-type" evidence="2">
    <location>
        <begin position="15"/>
        <end position="114"/>
    </location>
</feature>
<dbReference type="EMBL" id="ASRX01000053">
    <property type="protein sequence ID" value="EYF02938.1"/>
    <property type="molecule type" value="Genomic_DNA"/>
</dbReference>
<dbReference type="SUPFAM" id="SSF63380">
    <property type="entry name" value="Riboflavin synthase domain-like"/>
    <property type="match status" value="1"/>
</dbReference>
<gene>
    <name evidence="3" type="ORF">CAP_6361</name>
</gene>
<proteinExistence type="inferred from homology"/>
<dbReference type="PANTHER" id="PTHR30157">
    <property type="entry name" value="FERRIC REDUCTASE, NADPH-DEPENDENT"/>
    <property type="match status" value="1"/>
</dbReference>
<dbReference type="GO" id="GO:0016491">
    <property type="term" value="F:oxidoreductase activity"/>
    <property type="evidence" value="ECO:0007669"/>
    <property type="project" value="InterPro"/>
</dbReference>
<protein>
    <recommendedName>
        <fullName evidence="2">FAD-binding FR-type domain-containing protein</fullName>
    </recommendedName>
</protein>
<dbReference type="Gene3D" id="2.40.30.10">
    <property type="entry name" value="Translation factors"/>
    <property type="match status" value="1"/>
</dbReference>
<organism evidence="3 4">
    <name type="scientific">Chondromyces apiculatus DSM 436</name>
    <dbReference type="NCBI Taxonomy" id="1192034"/>
    <lineage>
        <taxon>Bacteria</taxon>
        <taxon>Pseudomonadati</taxon>
        <taxon>Myxococcota</taxon>
        <taxon>Polyangia</taxon>
        <taxon>Polyangiales</taxon>
        <taxon>Polyangiaceae</taxon>
        <taxon>Chondromyces</taxon>
    </lineage>
</organism>
<dbReference type="OrthoDB" id="9814826at2"/>
<dbReference type="InterPro" id="IPR017927">
    <property type="entry name" value="FAD-bd_FR_type"/>
</dbReference>
<evidence type="ECO:0000259" key="2">
    <source>
        <dbReference type="PROSITE" id="PS51384"/>
    </source>
</evidence>
<dbReference type="Gene3D" id="3.40.50.80">
    <property type="entry name" value="Nucleotide-binding domain of ferredoxin-NADP reductase (FNR) module"/>
    <property type="match status" value="1"/>
</dbReference>
<dbReference type="Pfam" id="PF08021">
    <property type="entry name" value="FAD_binding_9"/>
    <property type="match status" value="1"/>
</dbReference>
<dbReference type="InterPro" id="IPR039261">
    <property type="entry name" value="FNR_nucleotide-bd"/>
</dbReference>
<dbReference type="InterPro" id="IPR007037">
    <property type="entry name" value="SIP_rossman_dom"/>
</dbReference>
<dbReference type="InterPro" id="IPR039374">
    <property type="entry name" value="SIP_fam"/>
</dbReference>
<dbReference type="PROSITE" id="PS51384">
    <property type="entry name" value="FAD_FR"/>
    <property type="match status" value="1"/>
</dbReference>
<name>A0A017T136_9BACT</name>
<dbReference type="PANTHER" id="PTHR30157:SF0">
    <property type="entry name" value="NADPH-DEPENDENT FERRIC-CHELATE REDUCTASE"/>
    <property type="match status" value="1"/>
</dbReference>
<accession>A0A017T136</accession>
<evidence type="ECO:0000313" key="3">
    <source>
        <dbReference type="EMBL" id="EYF02938.1"/>
    </source>
</evidence>
<dbReference type="Pfam" id="PF04954">
    <property type="entry name" value="SIP"/>
    <property type="match status" value="1"/>
</dbReference>